<name>A0A6A4TL23_SCOMX</name>
<evidence type="ECO:0000313" key="2">
    <source>
        <dbReference type="EMBL" id="KAF0042732.1"/>
    </source>
</evidence>
<reference evidence="2 3" key="1">
    <citation type="submission" date="2019-06" db="EMBL/GenBank/DDBJ databases">
        <title>Draft genomes of female and male turbot (Scophthalmus maximus).</title>
        <authorList>
            <person name="Xu H."/>
            <person name="Xu X.-W."/>
            <person name="Shao C."/>
            <person name="Chen S."/>
        </authorList>
    </citation>
    <scope>NUCLEOTIDE SEQUENCE [LARGE SCALE GENOMIC DNA]</scope>
    <source>
        <strain evidence="2">Ysfricsl-2016a</strain>
        <tissue evidence="2">Blood</tissue>
    </source>
</reference>
<evidence type="ECO:0000256" key="1">
    <source>
        <dbReference type="SAM" id="MobiDB-lite"/>
    </source>
</evidence>
<dbReference type="Proteomes" id="UP000438429">
    <property type="component" value="Unassembled WGS sequence"/>
</dbReference>
<sequence>MTRSFVSLKQSAGEGTVLRCRWIYPLCPGLLLRAAPLIQPVFWTEREKSQGLELQKKNKRKKKKGPGEKLDKWKVSGVTSARRSSSSSSPRPLRAVRRSRDVPHHDARTELHLTATVTHTHTPGVTTPRRFYTMSSPLSRKPTLRQALTLVLLLAAPVCPSPPQSHFNTEIKRRKIQPPKHSLTLKVQFFHWTLLIFQSVLGLCVGSVRRGLVVGGASGSRSTAAALQERVGSVGRLVGLLPQLRGRSLSEDTHLHHQVDNNNNNNNNNNNAFNL</sequence>
<feature type="region of interest" description="Disordered" evidence="1">
    <location>
        <begin position="256"/>
        <end position="275"/>
    </location>
</feature>
<feature type="compositionally biased region" description="Low complexity" evidence="1">
    <location>
        <begin position="80"/>
        <end position="93"/>
    </location>
</feature>
<feature type="compositionally biased region" description="Low complexity" evidence="1">
    <location>
        <begin position="261"/>
        <end position="275"/>
    </location>
</feature>
<feature type="compositionally biased region" description="Basic and acidic residues" evidence="1">
    <location>
        <begin position="65"/>
        <end position="74"/>
    </location>
</feature>
<gene>
    <name evidence="2" type="ORF">F2P81_004069</name>
</gene>
<evidence type="ECO:0000313" key="3">
    <source>
        <dbReference type="Proteomes" id="UP000438429"/>
    </source>
</evidence>
<comment type="caution">
    <text evidence="2">The sequence shown here is derived from an EMBL/GenBank/DDBJ whole genome shotgun (WGS) entry which is preliminary data.</text>
</comment>
<proteinExistence type="predicted"/>
<feature type="region of interest" description="Disordered" evidence="1">
    <location>
        <begin position="49"/>
        <end position="106"/>
    </location>
</feature>
<dbReference type="AlphaFoldDB" id="A0A6A4TL23"/>
<accession>A0A6A4TL23</accession>
<dbReference type="EMBL" id="VEVO01000004">
    <property type="protein sequence ID" value="KAF0042732.1"/>
    <property type="molecule type" value="Genomic_DNA"/>
</dbReference>
<protein>
    <submittedName>
        <fullName evidence="2">Uncharacterized protein</fullName>
    </submittedName>
</protein>
<organism evidence="2 3">
    <name type="scientific">Scophthalmus maximus</name>
    <name type="common">Turbot</name>
    <name type="synonym">Psetta maxima</name>
    <dbReference type="NCBI Taxonomy" id="52904"/>
    <lineage>
        <taxon>Eukaryota</taxon>
        <taxon>Metazoa</taxon>
        <taxon>Chordata</taxon>
        <taxon>Craniata</taxon>
        <taxon>Vertebrata</taxon>
        <taxon>Euteleostomi</taxon>
        <taxon>Actinopterygii</taxon>
        <taxon>Neopterygii</taxon>
        <taxon>Teleostei</taxon>
        <taxon>Neoteleostei</taxon>
        <taxon>Acanthomorphata</taxon>
        <taxon>Carangaria</taxon>
        <taxon>Pleuronectiformes</taxon>
        <taxon>Pleuronectoidei</taxon>
        <taxon>Scophthalmidae</taxon>
        <taxon>Scophthalmus</taxon>
    </lineage>
</organism>